<evidence type="ECO:0000313" key="2">
    <source>
        <dbReference type="Proteomes" id="UP001177021"/>
    </source>
</evidence>
<dbReference type="Proteomes" id="UP001177021">
    <property type="component" value="Unassembled WGS sequence"/>
</dbReference>
<proteinExistence type="predicted"/>
<evidence type="ECO:0000313" key="1">
    <source>
        <dbReference type="EMBL" id="CAJ2631337.1"/>
    </source>
</evidence>
<accession>A0ACB0IK58</accession>
<name>A0ACB0IK58_TRIPR</name>
<keyword evidence="2" id="KW-1185">Reference proteome</keyword>
<protein>
    <submittedName>
        <fullName evidence="1">Uncharacterized protein</fullName>
    </submittedName>
</protein>
<gene>
    <name evidence="1" type="ORF">MILVUS5_LOCUS2905</name>
</gene>
<sequence length="346" mass="39565">MEKTTSKRKHVSLINELIQGKELAKQLSNHIVLCSNETNEFLIDKIISTYQKTLTMLDHWPNLEGENKTIDDGNNRDSHCSFTNESPKSEVIIKNKALFKKRKSMDTWKEQVKFGTNTGLFEGSLDDEYSWRKYGQKDILGAKFSRGYYRCTHRNGQGCLATKQVQRSDEDPTIIEVTYKGRHTCSQSKPLKKDFPSKLNIIGLDKNKLHNDKKNQLQQTQEASFTLKAELDVKRMDLEETKEDIFPWFCFSSPSIESENETMMESFCHGFIPPETSEASFFGLSEYQLGCIGLCQNVQTSESDITETVSATTSVTNSPILDLDILLHRGDFDTDFSFNISEYFSS</sequence>
<reference evidence="1" key="1">
    <citation type="submission" date="2023-10" db="EMBL/GenBank/DDBJ databases">
        <authorList>
            <person name="Rodriguez Cubillos JULIANA M."/>
            <person name="De Vega J."/>
        </authorList>
    </citation>
    <scope>NUCLEOTIDE SEQUENCE</scope>
</reference>
<organism evidence="1 2">
    <name type="scientific">Trifolium pratense</name>
    <name type="common">Red clover</name>
    <dbReference type="NCBI Taxonomy" id="57577"/>
    <lineage>
        <taxon>Eukaryota</taxon>
        <taxon>Viridiplantae</taxon>
        <taxon>Streptophyta</taxon>
        <taxon>Embryophyta</taxon>
        <taxon>Tracheophyta</taxon>
        <taxon>Spermatophyta</taxon>
        <taxon>Magnoliopsida</taxon>
        <taxon>eudicotyledons</taxon>
        <taxon>Gunneridae</taxon>
        <taxon>Pentapetalae</taxon>
        <taxon>rosids</taxon>
        <taxon>fabids</taxon>
        <taxon>Fabales</taxon>
        <taxon>Fabaceae</taxon>
        <taxon>Papilionoideae</taxon>
        <taxon>50 kb inversion clade</taxon>
        <taxon>NPAAA clade</taxon>
        <taxon>Hologalegina</taxon>
        <taxon>IRL clade</taxon>
        <taxon>Trifolieae</taxon>
        <taxon>Trifolium</taxon>
    </lineage>
</organism>
<dbReference type="EMBL" id="CASHSV030000001">
    <property type="protein sequence ID" value="CAJ2631337.1"/>
    <property type="molecule type" value="Genomic_DNA"/>
</dbReference>
<comment type="caution">
    <text evidence="1">The sequence shown here is derived from an EMBL/GenBank/DDBJ whole genome shotgun (WGS) entry which is preliminary data.</text>
</comment>